<dbReference type="CDD" id="cd09904">
    <property type="entry name" value="H3TH_XPG"/>
    <property type="match status" value="1"/>
</dbReference>
<evidence type="ECO:0000256" key="6">
    <source>
        <dbReference type="ARBA" id="ARBA00022759"/>
    </source>
</evidence>
<dbReference type="PRINTS" id="PR00853">
    <property type="entry name" value="XPGRADSUPER"/>
</dbReference>
<keyword evidence="11" id="KW-0539">Nucleus</keyword>
<dbReference type="InterPro" id="IPR019974">
    <property type="entry name" value="XPG_CS"/>
</dbReference>
<evidence type="ECO:0000256" key="5">
    <source>
        <dbReference type="ARBA" id="ARBA00022723"/>
    </source>
</evidence>
<dbReference type="SMART" id="SM00485">
    <property type="entry name" value="XPGN"/>
    <property type="match status" value="1"/>
</dbReference>
<evidence type="ECO:0000256" key="11">
    <source>
        <dbReference type="ARBA" id="ARBA00023242"/>
    </source>
</evidence>
<keyword evidence="7" id="KW-0227">DNA damage</keyword>
<accession>A0A875RPL4</accession>
<proteinExistence type="inferred from homology"/>
<dbReference type="SMART" id="SM00279">
    <property type="entry name" value="HhH2"/>
    <property type="match status" value="1"/>
</dbReference>
<feature type="domain" description="XPG-I" evidence="13">
    <location>
        <begin position="765"/>
        <end position="834"/>
    </location>
</feature>
<evidence type="ECO:0000259" key="13">
    <source>
        <dbReference type="SMART" id="SM00484"/>
    </source>
</evidence>
<evidence type="ECO:0000313" key="16">
    <source>
        <dbReference type="Proteomes" id="UP000662931"/>
    </source>
</evidence>
<keyword evidence="9" id="KW-0460">Magnesium</keyword>
<dbReference type="PROSITE" id="PS00841">
    <property type="entry name" value="XPG_1"/>
    <property type="match status" value="1"/>
</dbReference>
<keyword evidence="5" id="KW-0479">Metal-binding</keyword>
<dbReference type="GeneID" id="62195951"/>
<comment type="subcellular location">
    <subcellularLocation>
        <location evidence="2">Nucleus</location>
    </subcellularLocation>
</comment>
<organism evidence="15 16">
    <name type="scientific">Eeniella nana</name>
    <name type="common">Yeast</name>
    <name type="synonym">Brettanomyces nanus</name>
    <dbReference type="NCBI Taxonomy" id="13502"/>
    <lineage>
        <taxon>Eukaryota</taxon>
        <taxon>Fungi</taxon>
        <taxon>Dikarya</taxon>
        <taxon>Ascomycota</taxon>
        <taxon>Saccharomycotina</taxon>
        <taxon>Pichiomycetes</taxon>
        <taxon>Pichiales</taxon>
        <taxon>Pichiaceae</taxon>
        <taxon>Brettanomyces</taxon>
    </lineage>
</organism>
<dbReference type="GO" id="GO:0006289">
    <property type="term" value="P:nucleotide-excision repair"/>
    <property type="evidence" value="ECO:0007669"/>
    <property type="project" value="InterPro"/>
</dbReference>
<dbReference type="InterPro" id="IPR001044">
    <property type="entry name" value="XPG/Rad2_eukaryotes"/>
</dbReference>
<feature type="compositionally biased region" description="Acidic residues" evidence="12">
    <location>
        <begin position="687"/>
        <end position="696"/>
    </location>
</feature>
<feature type="region of interest" description="Disordered" evidence="12">
    <location>
        <begin position="610"/>
        <end position="697"/>
    </location>
</feature>
<evidence type="ECO:0000256" key="4">
    <source>
        <dbReference type="ARBA" id="ARBA00022722"/>
    </source>
</evidence>
<feature type="region of interest" description="Disordered" evidence="12">
    <location>
        <begin position="533"/>
        <end position="566"/>
    </location>
</feature>
<dbReference type="Proteomes" id="UP000662931">
    <property type="component" value="Chromosome 2"/>
</dbReference>
<dbReference type="InterPro" id="IPR029060">
    <property type="entry name" value="PIN-like_dom_sf"/>
</dbReference>
<evidence type="ECO:0000256" key="2">
    <source>
        <dbReference type="ARBA" id="ARBA00004123"/>
    </source>
</evidence>
<evidence type="ECO:0000256" key="10">
    <source>
        <dbReference type="ARBA" id="ARBA00023204"/>
    </source>
</evidence>
<sequence>MGVHELWDIVGPTTRPVRLEALRNKRLAVDASIWIYQFLKAVRDKEGNPLRNSHIVGFFRRICKLLYFGIRPVFVFDGGVPVLKRETIRRRKERREGQRESMEKTAHKLLAKQLQRAAEMKNEGLETVRKPARSSALKSNVPIGKLDLGEYYEDNNYFDGDSMRKTHESEKKEEESRIFRKQDDFDLPQIEEFKIDKKDERMVADYEYDRLTQEIHEDLDNIDLDSIDPISTSFDRLPLSTQYIILSHLRLRSRLRMGYTKDQLEELFSNSMEFSKFQIQRVQKRNYFTQRLMNASGMDTDNKTVSRRRIVGEKDREYTLERTEGGYVLSINKDNEDEGKNVDNAIRLDEEERGRDALEDDDDDDEDIEWEEVPTGTANHSSIMVLDANKSPGNEGARAFMDPSLYNKETLFVDQEEEEENVTGKDDSLMEKIKSLYAYAEENNNKRASMKTMTVATTGNDDEMEGESIEEEDLKQAIESSKKDYMAMLEREKHPKNAGEEEEAKQPPIILSKEALEKTLKLPKFSFGGSLLTQKTKGRDIEEKKDEPLKVVESPTKPVKPLPLPDWFENNAVEDKHRFEPDIGVESLNSLRQETEDEKAGLHKFVEVEDMFSEEDEPEVVVIEDDRKEKKKKKEKQGDEDEGVNVEVVTEMNKGNKEKQEEQEEQEGEPQSSMLPSVPSAQHTDDYEFSEDEEQQLQENIKQEEAAYGTFVNQLSDKKVSSEKKTGSMWSMDEEVKLQEQLRKQKRDSDEVTTNMIMDIQDMLSRFGIPFITAPMEAEAQCAELFKLHLVDGIVTDDSDCFLFGGIKIYKNMFNEKNYVECYQLEDIERDMGLTRTQLIEIAIMLGSDYTDGLKGVGKVTAVEILAEFKSLYKFRDWWLDYQNGVIDKSADDKIKKKLRRQLGKSLYLGEDFPSQQIYQAYLQPEVDHDKTAFKWGYPNLDKLRTFLMYNVGWPQSKVDQILVPIIQNLNKPQQTIEEFFPVELVRKRRQIMMGKRLREATDKLKTRYDAKKRKTEEKK</sequence>
<dbReference type="GO" id="GO:0003697">
    <property type="term" value="F:single-stranded DNA binding"/>
    <property type="evidence" value="ECO:0007669"/>
    <property type="project" value="InterPro"/>
</dbReference>
<dbReference type="OrthoDB" id="31113at2759"/>
<dbReference type="CDD" id="cd09868">
    <property type="entry name" value="PIN_XPG_RAD2"/>
    <property type="match status" value="2"/>
</dbReference>
<dbReference type="KEGG" id="bnn:FOA43_002550"/>
<dbReference type="InterPro" id="IPR008918">
    <property type="entry name" value="HhH2"/>
</dbReference>
<reference evidence="15" key="1">
    <citation type="submission" date="2020-10" db="EMBL/GenBank/DDBJ databases">
        <authorList>
            <person name="Roach M.J.R."/>
        </authorList>
    </citation>
    <scope>NUCLEOTIDE SEQUENCE</scope>
    <source>
        <strain evidence="15">CBS 1945</strain>
    </source>
</reference>
<dbReference type="SUPFAM" id="SSF47807">
    <property type="entry name" value="5' to 3' exonuclease, C-terminal subdomain"/>
    <property type="match status" value="1"/>
</dbReference>
<keyword evidence="6" id="KW-0255">Endonuclease</keyword>
<comment type="cofactor">
    <cofactor evidence="1">
        <name>Mg(2+)</name>
        <dbReference type="ChEBI" id="CHEBI:18420"/>
    </cofactor>
</comment>
<dbReference type="InterPro" id="IPR006085">
    <property type="entry name" value="XPG_DNA_repair_N"/>
</dbReference>
<keyword evidence="10" id="KW-0234">DNA repair</keyword>
<evidence type="ECO:0000256" key="8">
    <source>
        <dbReference type="ARBA" id="ARBA00022801"/>
    </source>
</evidence>
<dbReference type="InterPro" id="IPR006084">
    <property type="entry name" value="XPG/Rad2"/>
</dbReference>
<dbReference type="AlphaFoldDB" id="A0A875RPL4"/>
<evidence type="ECO:0000313" key="15">
    <source>
        <dbReference type="EMBL" id="QPG75200.1"/>
    </source>
</evidence>
<dbReference type="PRINTS" id="PR00066">
    <property type="entry name" value="XRODRMPGMNTG"/>
</dbReference>
<keyword evidence="4" id="KW-0540">Nuclease</keyword>
<dbReference type="RefSeq" id="XP_038778765.1">
    <property type="nucleotide sequence ID" value="XM_038922837.1"/>
</dbReference>
<dbReference type="PROSITE" id="PS00842">
    <property type="entry name" value="XPG_2"/>
    <property type="match status" value="1"/>
</dbReference>
<evidence type="ECO:0000256" key="3">
    <source>
        <dbReference type="ARBA" id="ARBA00005283"/>
    </source>
</evidence>
<dbReference type="Pfam" id="PF00752">
    <property type="entry name" value="XPG_N"/>
    <property type="match status" value="1"/>
</dbReference>
<evidence type="ECO:0000256" key="12">
    <source>
        <dbReference type="SAM" id="MobiDB-lite"/>
    </source>
</evidence>
<gene>
    <name evidence="15" type="ORF">FOA43_002550</name>
</gene>
<feature type="domain" description="XPG N-terminal" evidence="14">
    <location>
        <begin position="1"/>
        <end position="98"/>
    </location>
</feature>
<evidence type="ECO:0000256" key="7">
    <source>
        <dbReference type="ARBA" id="ARBA00022763"/>
    </source>
</evidence>
<dbReference type="Gene3D" id="1.10.150.20">
    <property type="entry name" value="5' to 3' exonuclease, C-terminal subdomain"/>
    <property type="match status" value="1"/>
</dbReference>
<protein>
    <submittedName>
        <fullName evidence="15">Uncharacterized protein</fullName>
    </submittedName>
</protein>
<dbReference type="GO" id="GO:0005634">
    <property type="term" value="C:nucleus"/>
    <property type="evidence" value="ECO:0007669"/>
    <property type="project" value="UniProtKB-SubCell"/>
</dbReference>
<evidence type="ECO:0000259" key="14">
    <source>
        <dbReference type="SMART" id="SM00485"/>
    </source>
</evidence>
<feature type="compositionally biased region" description="Acidic residues" evidence="12">
    <location>
        <begin position="610"/>
        <end position="623"/>
    </location>
</feature>
<dbReference type="FunFam" id="3.40.50.1010:FF:000061">
    <property type="entry name" value="Single-stranded DNA endonuclease (Eurofung)"/>
    <property type="match status" value="1"/>
</dbReference>
<dbReference type="Pfam" id="PF00867">
    <property type="entry name" value="XPG_I"/>
    <property type="match status" value="1"/>
</dbReference>
<dbReference type="SUPFAM" id="SSF88723">
    <property type="entry name" value="PIN domain-like"/>
    <property type="match status" value="1"/>
</dbReference>
<keyword evidence="16" id="KW-1185">Reference proteome</keyword>
<dbReference type="PANTHER" id="PTHR16171">
    <property type="entry name" value="DNA REPAIR PROTEIN COMPLEMENTING XP-G CELLS-RELATED"/>
    <property type="match status" value="1"/>
</dbReference>
<evidence type="ECO:0000256" key="1">
    <source>
        <dbReference type="ARBA" id="ARBA00001946"/>
    </source>
</evidence>
<name>A0A875RPL4_EENNA</name>
<dbReference type="InterPro" id="IPR036279">
    <property type="entry name" value="5-3_exonuclease_C_sf"/>
</dbReference>
<dbReference type="PANTHER" id="PTHR16171:SF7">
    <property type="entry name" value="DNA REPAIR PROTEIN RAD2"/>
    <property type="match status" value="1"/>
</dbReference>
<evidence type="ECO:0000256" key="9">
    <source>
        <dbReference type="ARBA" id="ARBA00022842"/>
    </source>
</evidence>
<dbReference type="GO" id="GO:0004520">
    <property type="term" value="F:DNA endonuclease activity"/>
    <property type="evidence" value="ECO:0007669"/>
    <property type="project" value="TreeGrafter"/>
</dbReference>
<dbReference type="GO" id="GO:0046872">
    <property type="term" value="F:metal ion binding"/>
    <property type="evidence" value="ECO:0007669"/>
    <property type="project" value="UniProtKB-KW"/>
</dbReference>
<dbReference type="GO" id="GO:0016788">
    <property type="term" value="F:hydrolase activity, acting on ester bonds"/>
    <property type="evidence" value="ECO:0007669"/>
    <property type="project" value="InterPro"/>
</dbReference>
<dbReference type="EMBL" id="CP064813">
    <property type="protein sequence ID" value="QPG75200.1"/>
    <property type="molecule type" value="Genomic_DNA"/>
</dbReference>
<feature type="compositionally biased region" description="Basic and acidic residues" evidence="12">
    <location>
        <begin position="537"/>
        <end position="550"/>
    </location>
</feature>
<dbReference type="InterPro" id="IPR006086">
    <property type="entry name" value="XPG-I_dom"/>
</dbReference>
<feature type="compositionally biased region" description="Polar residues" evidence="12">
    <location>
        <begin position="670"/>
        <end position="682"/>
    </location>
</feature>
<dbReference type="SMART" id="SM00484">
    <property type="entry name" value="XPGI"/>
    <property type="match status" value="1"/>
</dbReference>
<comment type="similarity">
    <text evidence="3">Belongs to the XPG/RAD2 endonuclease family. XPG subfamily.</text>
</comment>
<dbReference type="Gene3D" id="3.40.50.1010">
    <property type="entry name" value="5'-nuclease"/>
    <property type="match status" value="2"/>
</dbReference>
<keyword evidence="8" id="KW-0378">Hydrolase</keyword>